<dbReference type="InterPro" id="IPR011335">
    <property type="entry name" value="Restrct_endonuc-II-like"/>
</dbReference>
<feature type="domain" description="Type II restriction endonuclease EcoO109IR" evidence="1">
    <location>
        <begin position="33"/>
        <end position="211"/>
    </location>
</feature>
<proteinExistence type="predicted"/>
<evidence type="ECO:0000259" key="1">
    <source>
        <dbReference type="Pfam" id="PF14511"/>
    </source>
</evidence>
<keyword evidence="3" id="KW-1185">Reference proteome</keyword>
<name>A0A4S3PRK3_9BACI</name>
<evidence type="ECO:0000313" key="2">
    <source>
        <dbReference type="EMBL" id="THE11886.1"/>
    </source>
</evidence>
<dbReference type="EMBL" id="SLUB01000023">
    <property type="protein sequence ID" value="THE11886.1"/>
    <property type="molecule type" value="Genomic_DNA"/>
</dbReference>
<sequence>MGHFSRILFFLEEDMYGDSSIRKIDGTDITPEIHDIMIKYLNNVFKNLRNLHLDDLTPNPILMKLVGTAAELNSASELVEYMLNARIERSTSTGFGNTMQKIATAFCETTGVGGADISIVKENEFGVPVRWYIQMKSGPNTVNKDICVQISSELQSAIRRAPGSAGLLGIGYGKPGRVSGITQQYLSFDFEAGRDFWEFISNDSECYRKLWSLTIFIANNFEDRGGLTLKELIEKKREELTAQFIAKYGQSGERMWSNFLEENM</sequence>
<dbReference type="SUPFAM" id="SSF52980">
    <property type="entry name" value="Restriction endonuclease-like"/>
    <property type="match status" value="1"/>
</dbReference>
<dbReference type="Pfam" id="PF14511">
    <property type="entry name" value="RE_EcoO109I"/>
    <property type="match status" value="1"/>
</dbReference>
<dbReference type="Proteomes" id="UP000306477">
    <property type="component" value="Unassembled WGS sequence"/>
</dbReference>
<dbReference type="AlphaFoldDB" id="A0A4S3PRK3"/>
<organism evidence="2 3">
    <name type="scientific">Bacillus timonensis</name>
    <dbReference type="NCBI Taxonomy" id="1033734"/>
    <lineage>
        <taxon>Bacteria</taxon>
        <taxon>Bacillati</taxon>
        <taxon>Bacillota</taxon>
        <taxon>Bacilli</taxon>
        <taxon>Bacillales</taxon>
        <taxon>Bacillaceae</taxon>
        <taxon>Bacillus</taxon>
    </lineage>
</organism>
<gene>
    <name evidence="2" type="ORF">E1I69_13465</name>
</gene>
<protein>
    <recommendedName>
        <fullName evidence="1">Type II restriction endonuclease EcoO109IR domain-containing protein</fullName>
    </recommendedName>
</protein>
<accession>A0A4S3PRK3</accession>
<dbReference type="OrthoDB" id="449755at2"/>
<dbReference type="Gene3D" id="1.10.3250.10">
    <property type="entry name" value="type ii restriction endonuclease, domain 1"/>
    <property type="match status" value="1"/>
</dbReference>
<evidence type="ECO:0000313" key="3">
    <source>
        <dbReference type="Proteomes" id="UP000306477"/>
    </source>
</evidence>
<dbReference type="InterPro" id="IPR032793">
    <property type="entry name" value="RE_EcoO109IR"/>
</dbReference>
<comment type="caution">
    <text evidence="2">The sequence shown here is derived from an EMBL/GenBank/DDBJ whole genome shotgun (WGS) entry which is preliminary data.</text>
</comment>
<reference evidence="2 3" key="1">
    <citation type="journal article" date="2019" name="Indoor Air">
        <title>Impacts of indoor surface finishes on bacterial viability.</title>
        <authorList>
            <person name="Hu J."/>
            <person name="Maamar S.B."/>
            <person name="Glawe A.J."/>
            <person name="Gottel N."/>
            <person name="Gilbert J.A."/>
            <person name="Hartmann E.M."/>
        </authorList>
    </citation>
    <scope>NUCLEOTIDE SEQUENCE [LARGE SCALE GENOMIC DNA]</scope>
    <source>
        <strain evidence="2 3">AF060A6</strain>
    </source>
</reference>
<dbReference type="CDD" id="cd22345">
    <property type="entry name" value="PDDEXK_nuclease"/>
    <property type="match status" value="1"/>
</dbReference>